<gene>
    <name evidence="1" type="ORF">Lisr_1579</name>
</gene>
<dbReference type="RefSeq" id="WP_058501930.1">
    <property type="nucleotide sequence ID" value="NZ_CAAAJA010000026.1"/>
</dbReference>
<sequence>MDVIIDSRIKAVPASTLELTGQKLVYLNLLQSLGYASHQLPLASLLSQLHDLEGDWLILSPIHWQATHNDAMIMAHGDTLSLSEDESRTWFKELSAYLEKDQFELVYHNAEIWLIRKKSMLPIQAKSVYQMFHRSMMPELSALDDTLFWQQFLTETQMFLSSHDLNQARIQEQKPVLNGVWVWGAGHLALSEAVICTVQSFEKIARICSTNVHIYSPQVSLRDINILLLSDLSDLSSQHKEKLTQSSIRWFWNDFSYLSKKRRWWHQLRRKLRHAD</sequence>
<dbReference type="AlphaFoldDB" id="A0A0W0VN19"/>
<dbReference type="Proteomes" id="UP000054761">
    <property type="component" value="Unassembled WGS sequence"/>
</dbReference>
<dbReference type="OrthoDB" id="5295974at2"/>
<dbReference type="PATRIC" id="fig|454.4.peg.1720"/>
<reference evidence="1 2" key="1">
    <citation type="submission" date="2015-11" db="EMBL/GenBank/DDBJ databases">
        <title>Genomic analysis of 38 Legionella species identifies large and diverse effector repertoires.</title>
        <authorList>
            <person name="Burstein D."/>
            <person name="Amaro F."/>
            <person name="Zusman T."/>
            <person name="Lifshitz Z."/>
            <person name="Cohen O."/>
            <person name="Gilbert J.A."/>
            <person name="Pupko T."/>
            <person name="Shuman H.A."/>
            <person name="Segal G."/>
        </authorList>
    </citation>
    <scope>NUCLEOTIDE SEQUENCE [LARGE SCALE GENOMIC DNA]</scope>
    <source>
        <strain evidence="1 2">Bercovier 4</strain>
    </source>
</reference>
<proteinExistence type="predicted"/>
<keyword evidence="2" id="KW-1185">Reference proteome</keyword>
<protein>
    <submittedName>
        <fullName evidence="1">Cofactor-independent phosphoglycerate mutase</fullName>
    </submittedName>
</protein>
<name>A0A0W0VN19_9GAMM</name>
<evidence type="ECO:0000313" key="1">
    <source>
        <dbReference type="EMBL" id="KTD21470.1"/>
    </source>
</evidence>
<accession>A0A0W0VN19</accession>
<dbReference type="EMBL" id="LNYH01000093">
    <property type="protein sequence ID" value="KTD21470.1"/>
    <property type="molecule type" value="Genomic_DNA"/>
</dbReference>
<comment type="caution">
    <text evidence="1">The sequence shown here is derived from an EMBL/GenBank/DDBJ whole genome shotgun (WGS) entry which is preliminary data.</text>
</comment>
<evidence type="ECO:0000313" key="2">
    <source>
        <dbReference type="Proteomes" id="UP000054761"/>
    </source>
</evidence>
<dbReference type="STRING" id="454.Lisr_1579"/>
<organism evidence="1 2">
    <name type="scientific">Legionella israelensis</name>
    <dbReference type="NCBI Taxonomy" id="454"/>
    <lineage>
        <taxon>Bacteria</taxon>
        <taxon>Pseudomonadati</taxon>
        <taxon>Pseudomonadota</taxon>
        <taxon>Gammaproteobacteria</taxon>
        <taxon>Legionellales</taxon>
        <taxon>Legionellaceae</taxon>
        <taxon>Legionella</taxon>
    </lineage>
</organism>